<evidence type="ECO:0000313" key="1">
    <source>
        <dbReference type="EMBL" id="CDY16046.1"/>
    </source>
</evidence>
<organism evidence="1 2">
    <name type="scientific">Brassica napus</name>
    <name type="common">Rape</name>
    <dbReference type="NCBI Taxonomy" id="3708"/>
    <lineage>
        <taxon>Eukaryota</taxon>
        <taxon>Viridiplantae</taxon>
        <taxon>Streptophyta</taxon>
        <taxon>Embryophyta</taxon>
        <taxon>Tracheophyta</taxon>
        <taxon>Spermatophyta</taxon>
        <taxon>Magnoliopsida</taxon>
        <taxon>eudicotyledons</taxon>
        <taxon>Gunneridae</taxon>
        <taxon>Pentapetalae</taxon>
        <taxon>rosids</taxon>
        <taxon>malvids</taxon>
        <taxon>Brassicales</taxon>
        <taxon>Brassicaceae</taxon>
        <taxon>Brassiceae</taxon>
        <taxon>Brassica</taxon>
    </lineage>
</organism>
<dbReference type="Proteomes" id="UP000028999">
    <property type="component" value="Unassembled WGS sequence"/>
</dbReference>
<gene>
    <name evidence="1" type="primary">BnaC08g40770D</name>
    <name evidence="1" type="ORF">GSBRNA2T00090442001</name>
</gene>
<keyword evidence="2" id="KW-1185">Reference proteome</keyword>
<dbReference type="PaxDb" id="3708-A0A078FSI8"/>
<sequence length="44" mass="5133">MAMKPNGKSIVSSGYDEKVMFFKDVTLGHHEAQLQFRLIHLWEI</sequence>
<reference evidence="1 2" key="1">
    <citation type="journal article" date="2014" name="Science">
        <title>Plant genetics. Early allopolyploid evolution in the post-Neolithic Brassica napus oilseed genome.</title>
        <authorList>
            <person name="Chalhoub B."/>
            <person name="Denoeud F."/>
            <person name="Liu S."/>
            <person name="Parkin I.A."/>
            <person name="Tang H."/>
            <person name="Wang X."/>
            <person name="Chiquet J."/>
            <person name="Belcram H."/>
            <person name="Tong C."/>
            <person name="Samans B."/>
            <person name="Correa M."/>
            <person name="Da Silva C."/>
            <person name="Just J."/>
            <person name="Falentin C."/>
            <person name="Koh C.S."/>
            <person name="Le Clainche I."/>
            <person name="Bernard M."/>
            <person name="Bento P."/>
            <person name="Noel B."/>
            <person name="Labadie K."/>
            <person name="Alberti A."/>
            <person name="Charles M."/>
            <person name="Arnaud D."/>
            <person name="Guo H."/>
            <person name="Daviaud C."/>
            <person name="Alamery S."/>
            <person name="Jabbari K."/>
            <person name="Zhao M."/>
            <person name="Edger P.P."/>
            <person name="Chelaifa H."/>
            <person name="Tack D."/>
            <person name="Lassalle G."/>
            <person name="Mestiri I."/>
            <person name="Schnel N."/>
            <person name="Le Paslier M.C."/>
            <person name="Fan G."/>
            <person name="Renault V."/>
            <person name="Bayer P.E."/>
            <person name="Golicz A.A."/>
            <person name="Manoli S."/>
            <person name="Lee T.H."/>
            <person name="Thi V.H."/>
            <person name="Chalabi S."/>
            <person name="Hu Q."/>
            <person name="Fan C."/>
            <person name="Tollenaere R."/>
            <person name="Lu Y."/>
            <person name="Battail C."/>
            <person name="Shen J."/>
            <person name="Sidebottom C.H."/>
            <person name="Wang X."/>
            <person name="Canaguier A."/>
            <person name="Chauveau A."/>
            <person name="Berard A."/>
            <person name="Deniot G."/>
            <person name="Guan M."/>
            <person name="Liu Z."/>
            <person name="Sun F."/>
            <person name="Lim Y.P."/>
            <person name="Lyons E."/>
            <person name="Town C.D."/>
            <person name="Bancroft I."/>
            <person name="Wang X."/>
            <person name="Meng J."/>
            <person name="Ma J."/>
            <person name="Pires J.C."/>
            <person name="King G.J."/>
            <person name="Brunel D."/>
            <person name="Delourme R."/>
            <person name="Renard M."/>
            <person name="Aury J.M."/>
            <person name="Adams K.L."/>
            <person name="Batley J."/>
            <person name="Snowdon R.J."/>
            <person name="Tost J."/>
            <person name="Edwards D."/>
            <person name="Zhou Y."/>
            <person name="Hua W."/>
            <person name="Sharpe A.G."/>
            <person name="Paterson A.H."/>
            <person name="Guan C."/>
            <person name="Wincker P."/>
        </authorList>
    </citation>
    <scope>NUCLEOTIDE SEQUENCE [LARGE SCALE GENOMIC DNA]</scope>
    <source>
        <strain evidence="2">cv. Darmor-bzh</strain>
    </source>
</reference>
<dbReference type="EMBL" id="LK032060">
    <property type="protein sequence ID" value="CDY16046.1"/>
    <property type="molecule type" value="Genomic_DNA"/>
</dbReference>
<protein>
    <submittedName>
        <fullName evidence="1">BnaC08g40770D protein</fullName>
    </submittedName>
</protein>
<evidence type="ECO:0000313" key="2">
    <source>
        <dbReference type="Proteomes" id="UP000028999"/>
    </source>
</evidence>
<proteinExistence type="predicted"/>
<dbReference type="Gramene" id="CDY16046">
    <property type="protein sequence ID" value="CDY16046"/>
    <property type="gene ID" value="GSBRNA2T00090442001"/>
</dbReference>
<dbReference type="AlphaFoldDB" id="A0A078FSI8"/>
<accession>A0A078FSI8</accession>
<name>A0A078FSI8_BRANA</name>